<dbReference type="EMBL" id="PQXH01000027">
    <property type="protein sequence ID" value="TGO16531.1"/>
    <property type="molecule type" value="Genomic_DNA"/>
</dbReference>
<comment type="caution">
    <text evidence="2">The sequence shown here is derived from an EMBL/GenBank/DDBJ whole genome shotgun (WGS) entry which is preliminary data.</text>
</comment>
<evidence type="ECO:0000313" key="2">
    <source>
        <dbReference type="EMBL" id="TGO16531.1"/>
    </source>
</evidence>
<evidence type="ECO:0000313" key="3">
    <source>
        <dbReference type="Proteomes" id="UP000297777"/>
    </source>
</evidence>
<gene>
    <name evidence="2" type="ORF">BTUL_0027g00620</name>
</gene>
<dbReference type="OrthoDB" id="3496794at2759"/>
<protein>
    <submittedName>
        <fullName evidence="2">Uncharacterized protein</fullName>
    </submittedName>
</protein>
<dbReference type="AlphaFoldDB" id="A0A4Z1F4T4"/>
<feature type="region of interest" description="Disordered" evidence="1">
    <location>
        <begin position="153"/>
        <end position="176"/>
    </location>
</feature>
<feature type="region of interest" description="Disordered" evidence="1">
    <location>
        <begin position="85"/>
        <end position="104"/>
    </location>
</feature>
<reference evidence="2 3" key="1">
    <citation type="submission" date="2017-12" db="EMBL/GenBank/DDBJ databases">
        <title>Comparative genomics of Botrytis spp.</title>
        <authorList>
            <person name="Valero-Jimenez C.A."/>
            <person name="Tapia P."/>
            <person name="Veloso J."/>
            <person name="Silva-Moreno E."/>
            <person name="Staats M."/>
            <person name="Valdes J.H."/>
            <person name="Van Kan J.A.L."/>
        </authorList>
    </citation>
    <scope>NUCLEOTIDE SEQUENCE [LARGE SCALE GENOMIC DNA]</scope>
    <source>
        <strain evidence="2 3">Bt9001</strain>
    </source>
</reference>
<proteinExistence type="predicted"/>
<name>A0A4Z1F4T4_9HELO</name>
<accession>A0A4Z1F4T4</accession>
<evidence type="ECO:0000256" key="1">
    <source>
        <dbReference type="SAM" id="MobiDB-lite"/>
    </source>
</evidence>
<keyword evidence="3" id="KW-1185">Reference proteome</keyword>
<sequence length="198" mass="22295">MGRDVATTCLLETPLNYHQLDLEGPTGSCTLPPIYTQLPIRSEVFPVNRPLIGLPLVSASVESPGVVEDSCKQQSTISQSCEIRNAQGIRDSSPGEGTPGTKVAKKDGQHLLEMGYQDESLKIHDDHEDIQERIRSIIEEYEQLMKDKNRLRRRSGDMKAMSETADEMTAKEEMTEDRKYVQRAAIAYVQLYEKPKAR</sequence>
<dbReference type="Proteomes" id="UP000297777">
    <property type="component" value="Unassembled WGS sequence"/>
</dbReference>
<organism evidence="2 3">
    <name type="scientific">Botrytis tulipae</name>
    <dbReference type="NCBI Taxonomy" id="87230"/>
    <lineage>
        <taxon>Eukaryota</taxon>
        <taxon>Fungi</taxon>
        <taxon>Dikarya</taxon>
        <taxon>Ascomycota</taxon>
        <taxon>Pezizomycotina</taxon>
        <taxon>Leotiomycetes</taxon>
        <taxon>Helotiales</taxon>
        <taxon>Sclerotiniaceae</taxon>
        <taxon>Botrytis</taxon>
    </lineage>
</organism>